<proteinExistence type="predicted"/>
<evidence type="ECO:0000313" key="3">
    <source>
        <dbReference type="EMBL" id="CAD7280235.1"/>
    </source>
</evidence>
<evidence type="ECO:0000256" key="1">
    <source>
        <dbReference type="SAM" id="MobiDB-lite"/>
    </source>
</evidence>
<reference evidence="3" key="1">
    <citation type="submission" date="2020-11" db="EMBL/GenBank/DDBJ databases">
        <authorList>
            <person name="Tran Van P."/>
        </authorList>
    </citation>
    <scope>NUCLEOTIDE SEQUENCE</scope>
</reference>
<feature type="compositionally biased region" description="Basic and acidic residues" evidence="1">
    <location>
        <begin position="536"/>
        <end position="548"/>
    </location>
</feature>
<dbReference type="EMBL" id="CAJPEX010002031">
    <property type="protein sequence ID" value="CAG0920387.1"/>
    <property type="molecule type" value="Genomic_DNA"/>
</dbReference>
<dbReference type="OrthoDB" id="6430068at2759"/>
<feature type="compositionally biased region" description="Basic residues" evidence="1">
    <location>
        <begin position="632"/>
        <end position="643"/>
    </location>
</feature>
<dbReference type="AlphaFoldDB" id="A0A7R9BUI9"/>
<feature type="domain" description="DUF4758" evidence="2">
    <location>
        <begin position="309"/>
        <end position="419"/>
    </location>
</feature>
<protein>
    <recommendedName>
        <fullName evidence="2">DUF4758 domain-containing protein</fullName>
    </recommendedName>
</protein>
<dbReference type="Pfam" id="PF15950">
    <property type="entry name" value="DUF4758"/>
    <property type="match status" value="1"/>
</dbReference>
<dbReference type="InterPro" id="IPR031866">
    <property type="entry name" value="DUF4758"/>
</dbReference>
<dbReference type="PANTHER" id="PTHR39072:SF3">
    <property type="entry name" value="RE48511P"/>
    <property type="match status" value="1"/>
</dbReference>
<feature type="region of interest" description="Disordered" evidence="1">
    <location>
        <begin position="617"/>
        <end position="677"/>
    </location>
</feature>
<accession>A0A7R9BUI9</accession>
<dbReference type="Proteomes" id="UP000678499">
    <property type="component" value="Unassembled WGS sequence"/>
</dbReference>
<dbReference type="EMBL" id="OA884068">
    <property type="protein sequence ID" value="CAD7280235.1"/>
    <property type="molecule type" value="Genomic_DNA"/>
</dbReference>
<feature type="compositionally biased region" description="Low complexity" evidence="1">
    <location>
        <begin position="524"/>
        <end position="535"/>
    </location>
</feature>
<gene>
    <name evidence="3" type="ORF">NMOB1V02_LOCUS7897</name>
</gene>
<organism evidence="3">
    <name type="scientific">Notodromas monacha</name>
    <dbReference type="NCBI Taxonomy" id="399045"/>
    <lineage>
        <taxon>Eukaryota</taxon>
        <taxon>Metazoa</taxon>
        <taxon>Ecdysozoa</taxon>
        <taxon>Arthropoda</taxon>
        <taxon>Crustacea</taxon>
        <taxon>Oligostraca</taxon>
        <taxon>Ostracoda</taxon>
        <taxon>Podocopa</taxon>
        <taxon>Podocopida</taxon>
        <taxon>Cypridocopina</taxon>
        <taxon>Cypridoidea</taxon>
        <taxon>Cyprididae</taxon>
        <taxon>Notodromas</taxon>
    </lineage>
</organism>
<name>A0A7R9BUI9_9CRUS</name>
<keyword evidence="4" id="KW-1185">Reference proteome</keyword>
<dbReference type="PANTHER" id="PTHR39072">
    <property type="entry name" value="RE48511P"/>
    <property type="match status" value="1"/>
</dbReference>
<sequence>YLFSVFSEAADGGASPVYFDPNNLFQTAESDFPALTSVEYATRTVYGFLDFTTTMGNTVMIFKPGSEPDESTPELTSSSSSISSSSIIISSSSRIAPSKTQAHVESSTYFEVIAALPETITPALEPSQLREEEPEEEEIVSEVLPTPSKIDVKNLFDEMRTVGLEEEPEEEEIVSEVLPTPSKIDVKNLFDEMRTVGLEGLFSGFDLEPVKPKKQAPNPVVKQRVETRVEENVNTVNPVKPQPRVSVSTNIVITSPKPAEVSVSPSKSKPAFASSLFELETLAEDSVLTPVHNGLVSHHYDFYYSEPKLSIENSFRSEERLVTPSKPKVDVQSKVDVRVEVNDGKQSRRKPDVSIIPPIPEKKPKAAVSLQPSIDATSLGVLTTLGGTTVMTGTTTVHETKVVGTVMDGVYAQVLQSTSHIFVDNDEYFSAPNPGLGEAVVDEVKTVHSVITGGSTTVIAPVLEGTVDPEVYNFRSRAPQLMVDYEDFEVEPNNDELFVSKSKRPKIVSTPLYEPAAVNNKPEQQQQQQRRGQQGNEKRLNAQEDLLTRLRKNKQKFERLTAEPTAPKPERRAFNPSKRGSQQGPAAPPPPPSGRHNQGHHHSDNTATVLYAEPARYSNDFDNNREGGANVARRRQTRYRKKIGPVARPSEEVDESPVIRTAPRPFNSRPHKVGGNNHAAKTVKIQPTSSSSIYRFKLNRPSGRWRWQAAAKPKIVIKSSVQASSPNPSEEDQGDQQSPEDHTIANPDYYNDNEEDLQTLEASIPELETLNVEMSTPEPFENTYYEIATIKSPYVYHVGQAKTTRYIMLTSTIERFIDRRDTNAPDIDPSSPDSEELIQSTRPAYHENLILDDEIMTLPPIGLAGDLLMPLLETRIESFSTSELMLKTTVLPVVKADGTSYHTLTQSYYITRVVTALKTMPPMDAYKMSHPHDDLEHYNDDHLALSGSEGNGVQVALPPDFFDDQDLVLAGAKFNPNDMEKKLHPEYLSFSKNRISPSPSSLASGERSTAALGAGSAAEDPSHLQQLAYLKFLNPYLNIGGGAGNGGNRVITNSVPVVKTETLYKTDVLPIWDGVNTHYSTITHPIGTTVRTDYEYVTTEVPQAPFAAPFQPPIAPFAATVSTPVTLSTRLTSTSTKVYKITLQAKPIFTTITSTRVYDTVITTYTTSTMPAPPALPYLPFPGYFG</sequence>
<feature type="region of interest" description="Disordered" evidence="1">
    <location>
        <begin position="720"/>
        <end position="751"/>
    </location>
</feature>
<feature type="region of interest" description="Disordered" evidence="1">
    <location>
        <begin position="510"/>
        <end position="603"/>
    </location>
</feature>
<evidence type="ECO:0000259" key="2">
    <source>
        <dbReference type="Pfam" id="PF15950"/>
    </source>
</evidence>
<feature type="non-terminal residue" evidence="3">
    <location>
        <position position="1"/>
    </location>
</feature>
<evidence type="ECO:0000313" key="4">
    <source>
        <dbReference type="Proteomes" id="UP000678499"/>
    </source>
</evidence>